<evidence type="ECO:0000256" key="6">
    <source>
        <dbReference type="ARBA" id="ARBA00023242"/>
    </source>
</evidence>
<accession>A0A5N5X814</accession>
<dbReference type="GO" id="GO:0043565">
    <property type="term" value="F:sequence-specific DNA binding"/>
    <property type="evidence" value="ECO:0007669"/>
    <property type="project" value="TreeGrafter"/>
</dbReference>
<keyword evidence="4" id="KW-0238">DNA-binding</keyword>
<dbReference type="AlphaFoldDB" id="A0A5N5X814"/>
<dbReference type="InterPro" id="IPR007219">
    <property type="entry name" value="XnlR_reg_dom"/>
</dbReference>
<evidence type="ECO:0000256" key="7">
    <source>
        <dbReference type="SAM" id="MobiDB-lite"/>
    </source>
</evidence>
<keyword evidence="6" id="KW-0539">Nucleus</keyword>
<dbReference type="EMBL" id="ML732191">
    <property type="protein sequence ID" value="KAB8075644.1"/>
    <property type="molecule type" value="Genomic_DNA"/>
</dbReference>
<evidence type="ECO:0000313" key="9">
    <source>
        <dbReference type="EMBL" id="KAB8075644.1"/>
    </source>
</evidence>
<dbReference type="GO" id="GO:0000981">
    <property type="term" value="F:DNA-binding transcription factor activity, RNA polymerase II-specific"/>
    <property type="evidence" value="ECO:0007669"/>
    <property type="project" value="InterPro"/>
</dbReference>
<dbReference type="Gene3D" id="4.10.240.10">
    <property type="entry name" value="Zn(2)-C6 fungal-type DNA-binding domain"/>
    <property type="match status" value="1"/>
</dbReference>
<proteinExistence type="predicted"/>
<keyword evidence="3" id="KW-0805">Transcription regulation</keyword>
<reference evidence="9 10" key="1">
    <citation type="submission" date="2019-04" db="EMBL/GenBank/DDBJ databases">
        <title>Friends and foes A comparative genomics study of 23 Aspergillus species from section Flavi.</title>
        <authorList>
            <consortium name="DOE Joint Genome Institute"/>
            <person name="Kjaerbolling I."/>
            <person name="Vesth T."/>
            <person name="Frisvad J.C."/>
            <person name="Nybo J.L."/>
            <person name="Theobald S."/>
            <person name="Kildgaard S."/>
            <person name="Isbrandt T."/>
            <person name="Kuo A."/>
            <person name="Sato A."/>
            <person name="Lyhne E.K."/>
            <person name="Kogle M.E."/>
            <person name="Wiebenga A."/>
            <person name="Kun R.S."/>
            <person name="Lubbers R.J."/>
            <person name="Makela M.R."/>
            <person name="Barry K."/>
            <person name="Chovatia M."/>
            <person name="Clum A."/>
            <person name="Daum C."/>
            <person name="Haridas S."/>
            <person name="He G."/>
            <person name="LaButti K."/>
            <person name="Lipzen A."/>
            <person name="Mondo S."/>
            <person name="Riley R."/>
            <person name="Salamov A."/>
            <person name="Simmons B.A."/>
            <person name="Magnuson J.K."/>
            <person name="Henrissat B."/>
            <person name="Mortensen U.H."/>
            <person name="Larsen T.O."/>
            <person name="Devries R.P."/>
            <person name="Grigoriev I.V."/>
            <person name="Machida M."/>
            <person name="Baker S.E."/>
            <person name="Andersen M.R."/>
        </authorList>
    </citation>
    <scope>NUCLEOTIDE SEQUENCE [LARGE SCALE GENOMIC DNA]</scope>
    <source>
        <strain evidence="9 10">CBS 151.66</strain>
    </source>
</reference>
<dbReference type="GO" id="GO:0045944">
    <property type="term" value="P:positive regulation of transcription by RNA polymerase II"/>
    <property type="evidence" value="ECO:0007669"/>
    <property type="project" value="TreeGrafter"/>
</dbReference>
<sequence>MVTPNPRATNACESCRRRKVKCSGDQPCRSCSRHNCECIFANAGRKRYSEAHVQTLLNKIRIYEEQLIVLSQGPQAPSCTPGPSARAEVIIYQDSEDGISPATDLTSGPAFESQVKSFLNKNQPNRSTASRIPGKGGYSEAAAQWESANALVNDDAVPHIPPMEESQHLLDRFLFYLGVSQHFFDPRTFSDYMMLLFQDGEMRDYQMCTTWFTEYLLVMAMAKLMDVQDPLPQPPGASLFAEAMRRLPPPHKLGEEGVIAVEILTLIATYLQWCDRKHDAYLYIGLALRLAIALGCDKPTREQRCLPSETAHRVRLWWTVYMLDRRLSSGLGLAAGADERQLRAELPQQVIGFQSPVALAINVLIARATDEIMSSLYGNASITQTDLVYQIQKVLQDLHEIGCSFPPALVLDFSRPLQAVTRTGASLYLMLFQAIILCIRPVLLHRVRRKVQRQNSQQPAQPVPAVLGRLCDTCKEAATKSLAILYTLKSQQIIPRYGFFDLDATFSTAFVLVMIGFVDKTQDQPPAALNQAFEVLRFLSRAGNLAAKRRLQDITHSCLHVWPDYTLGVDEQHPEHPNREPSSAPDSPSLGPRVNITGPDTTTSAIAPQLPPQYTVVAAEGRGHDRDESRLLETWMHPDSTNATFNMQMDWGLDLSIEAEGIYSSFYDPSLPLTGVDHLDWLEIEKVFNGQNDM</sequence>
<evidence type="ECO:0000256" key="4">
    <source>
        <dbReference type="ARBA" id="ARBA00023125"/>
    </source>
</evidence>
<dbReference type="InterPro" id="IPR036864">
    <property type="entry name" value="Zn2-C6_fun-type_DNA-bd_sf"/>
</dbReference>
<dbReference type="SMART" id="SM00066">
    <property type="entry name" value="GAL4"/>
    <property type="match status" value="1"/>
</dbReference>
<protein>
    <recommendedName>
        <fullName evidence="8">Zn(2)-C6 fungal-type domain-containing protein</fullName>
    </recommendedName>
</protein>
<dbReference type="Pfam" id="PF00172">
    <property type="entry name" value="Zn_clus"/>
    <property type="match status" value="1"/>
</dbReference>
<dbReference type="CDD" id="cd12148">
    <property type="entry name" value="fungal_TF_MHR"/>
    <property type="match status" value="1"/>
</dbReference>
<dbReference type="GO" id="GO:0006351">
    <property type="term" value="P:DNA-templated transcription"/>
    <property type="evidence" value="ECO:0007669"/>
    <property type="project" value="InterPro"/>
</dbReference>
<dbReference type="Pfam" id="PF04082">
    <property type="entry name" value="Fungal_trans"/>
    <property type="match status" value="1"/>
</dbReference>
<feature type="region of interest" description="Disordered" evidence="7">
    <location>
        <begin position="570"/>
        <end position="607"/>
    </location>
</feature>
<dbReference type="OrthoDB" id="3266505at2759"/>
<dbReference type="PANTHER" id="PTHR47540:SF6">
    <property type="entry name" value="ZN(II)2CYS6 TRANSCRIPTION FACTOR (EUROFUNG)"/>
    <property type="match status" value="1"/>
</dbReference>
<dbReference type="SMART" id="SM00906">
    <property type="entry name" value="Fungal_trans"/>
    <property type="match status" value="1"/>
</dbReference>
<keyword evidence="2" id="KW-0479">Metal-binding</keyword>
<organism evidence="9 10">
    <name type="scientific">Aspergillus leporis</name>
    <dbReference type="NCBI Taxonomy" id="41062"/>
    <lineage>
        <taxon>Eukaryota</taxon>
        <taxon>Fungi</taxon>
        <taxon>Dikarya</taxon>
        <taxon>Ascomycota</taxon>
        <taxon>Pezizomycotina</taxon>
        <taxon>Eurotiomycetes</taxon>
        <taxon>Eurotiomycetidae</taxon>
        <taxon>Eurotiales</taxon>
        <taxon>Aspergillaceae</taxon>
        <taxon>Aspergillus</taxon>
        <taxon>Aspergillus subgen. Circumdati</taxon>
    </lineage>
</organism>
<dbReference type="PROSITE" id="PS00463">
    <property type="entry name" value="ZN2_CY6_FUNGAL_1"/>
    <property type="match status" value="1"/>
</dbReference>
<dbReference type="InterPro" id="IPR051711">
    <property type="entry name" value="Stress_Response_Reg"/>
</dbReference>
<dbReference type="GO" id="GO:0008270">
    <property type="term" value="F:zinc ion binding"/>
    <property type="evidence" value="ECO:0007669"/>
    <property type="project" value="InterPro"/>
</dbReference>
<feature type="domain" description="Zn(2)-C6 fungal-type" evidence="8">
    <location>
        <begin position="11"/>
        <end position="40"/>
    </location>
</feature>
<dbReference type="Proteomes" id="UP000326565">
    <property type="component" value="Unassembled WGS sequence"/>
</dbReference>
<dbReference type="InterPro" id="IPR001138">
    <property type="entry name" value="Zn2Cys6_DnaBD"/>
</dbReference>
<dbReference type="CDD" id="cd00067">
    <property type="entry name" value="GAL4"/>
    <property type="match status" value="1"/>
</dbReference>
<dbReference type="PANTHER" id="PTHR47540">
    <property type="entry name" value="THIAMINE REPRESSIBLE GENES REGULATORY PROTEIN THI5"/>
    <property type="match status" value="1"/>
</dbReference>
<evidence type="ECO:0000256" key="5">
    <source>
        <dbReference type="ARBA" id="ARBA00023163"/>
    </source>
</evidence>
<name>A0A5N5X814_9EURO</name>
<evidence type="ECO:0000256" key="1">
    <source>
        <dbReference type="ARBA" id="ARBA00004123"/>
    </source>
</evidence>
<evidence type="ECO:0000256" key="2">
    <source>
        <dbReference type="ARBA" id="ARBA00022723"/>
    </source>
</evidence>
<dbReference type="PROSITE" id="PS50048">
    <property type="entry name" value="ZN2_CY6_FUNGAL_2"/>
    <property type="match status" value="1"/>
</dbReference>
<evidence type="ECO:0000259" key="8">
    <source>
        <dbReference type="PROSITE" id="PS50048"/>
    </source>
</evidence>
<comment type="subcellular location">
    <subcellularLocation>
        <location evidence="1">Nucleus</location>
    </subcellularLocation>
</comment>
<gene>
    <name evidence="9" type="ORF">BDV29DRAFT_171521</name>
</gene>
<feature type="compositionally biased region" description="Basic and acidic residues" evidence="7">
    <location>
        <begin position="570"/>
        <end position="579"/>
    </location>
</feature>
<keyword evidence="5" id="KW-0804">Transcription</keyword>
<keyword evidence="10" id="KW-1185">Reference proteome</keyword>
<dbReference type="SUPFAM" id="SSF57701">
    <property type="entry name" value="Zn2/Cys6 DNA-binding domain"/>
    <property type="match status" value="1"/>
</dbReference>
<dbReference type="GO" id="GO:0005634">
    <property type="term" value="C:nucleus"/>
    <property type="evidence" value="ECO:0007669"/>
    <property type="project" value="UniProtKB-SubCell"/>
</dbReference>
<evidence type="ECO:0000256" key="3">
    <source>
        <dbReference type="ARBA" id="ARBA00023015"/>
    </source>
</evidence>
<evidence type="ECO:0000313" key="10">
    <source>
        <dbReference type="Proteomes" id="UP000326565"/>
    </source>
</evidence>